<evidence type="ECO:0000256" key="5">
    <source>
        <dbReference type="SAM" id="Phobius"/>
    </source>
</evidence>
<dbReference type="InterPro" id="IPR014395">
    <property type="entry name" value="Pen/GL7ACA/AHL_acylase"/>
</dbReference>
<keyword evidence="3" id="KW-0865">Zymogen</keyword>
<keyword evidence="5" id="KW-0812">Transmembrane</keyword>
<proteinExistence type="inferred from homology"/>
<dbReference type="PANTHER" id="PTHR34218">
    <property type="entry name" value="PEPTIDASE S45 PENICILLIN AMIDASE"/>
    <property type="match status" value="1"/>
</dbReference>
<accession>A0A934KJ08</accession>
<dbReference type="CDD" id="cd03747">
    <property type="entry name" value="Ntn_PGA_like"/>
    <property type="match status" value="1"/>
</dbReference>
<keyword evidence="5" id="KW-0472">Membrane</keyword>
<evidence type="ECO:0000313" key="6">
    <source>
        <dbReference type="EMBL" id="MBJ7603703.1"/>
    </source>
</evidence>
<dbReference type="RefSeq" id="WP_338180143.1">
    <property type="nucleotide sequence ID" value="NZ_JAEKNQ010000040.1"/>
</dbReference>
<keyword evidence="2" id="KW-0378">Hydrolase</keyword>
<dbReference type="Gene3D" id="1.10.1400.10">
    <property type="match status" value="1"/>
</dbReference>
<dbReference type="Gene3D" id="3.60.20.10">
    <property type="entry name" value="Glutamine Phosphoribosylpyrophosphate, subunit 1, domain 1"/>
    <property type="match status" value="1"/>
</dbReference>
<comment type="similarity">
    <text evidence="1">Belongs to the peptidase S45 family.</text>
</comment>
<dbReference type="GO" id="GO:0016811">
    <property type="term" value="F:hydrolase activity, acting on carbon-nitrogen (but not peptide) bonds, in linear amides"/>
    <property type="evidence" value="ECO:0007669"/>
    <property type="project" value="InterPro"/>
</dbReference>
<dbReference type="PIRSF" id="PIRSF001227">
    <property type="entry name" value="Pen_acylase"/>
    <property type="match status" value="1"/>
</dbReference>
<evidence type="ECO:0000256" key="4">
    <source>
        <dbReference type="PIRSR" id="PIRSR001227-1"/>
    </source>
</evidence>
<gene>
    <name evidence="6" type="ORF">JF888_11005</name>
</gene>
<comment type="caution">
    <text evidence="6">The sequence shown here is derived from an EMBL/GenBank/DDBJ whole genome shotgun (WGS) entry which is preliminary data.</text>
</comment>
<sequence>MVRRSGALLNAILATLVCAVLLYSGTNGVGPLTGVGPLLDPATGFWTAGRDAAPPHDQTLQLTGLHAQTSVTFDAEGVPHIRARDDHDLFLALGYVHARYRLFEMDLIRRQGEGRLAQVLGGKLLPVDEFELDLGLSRTALKDLKRLAPDERAVLQAYADGVNARIHEAKTERNLPAFFKLLGYEPADWQVLDTAVIKGIQAQDLAYQTNPLTNARLVKALGADRASRWFPVVPASNRDTPYDPGPYQTAAAAPLPAAVVSDGADVAAASLLSRTAGLPKLASETGASNNWAVDGTLTASGKPLMANDPHLALNLPSVWFQVDLESPSYHVRGVTFPGAPVVPIGRNKQISWGATDTQNQATLYYAEKTDPAHPDQYFWQEAWHRMDKISYDIPVKGGAVDHHELRLTVHGPILTQQGQALAVDWMGNVPSSGLGSILRMMRAGDWPSFKSALTDWTSPTQNWIYADAAGNIGIYAPGLYPIVNAARPDLPLPGTGEADVVGTVPLAQVPQAYDPPSHMVVSANQRPVGGAYPYYIGTSQNDFDPGYRAAEIRTALQTRKGPLTALDMERLQFDDRDQLAVRVLPRLLGAVGEADLDPLHRQALAEIQRWDAVMRANSAAASIWDAFWREYLRQTFQPWWDRYRVGVPITEVAGPLGADLEGWTVAGAPTDAFAPPGSAPATPDVVMESAFTKAVNSLAQRFGARVQMWDWSRVHQRLIASLIDKSLSYGPRGAGGDERTPDAAAGTVSTHGPSWRMVVDWGSGRSYGVYPAGQAENPVSAWYENLVDDWWAGRYHEMTTAAEAEGRSGSATWTLQP</sequence>
<dbReference type="InterPro" id="IPR043147">
    <property type="entry name" value="Penicillin_amidase_A-knob"/>
</dbReference>
<evidence type="ECO:0000256" key="1">
    <source>
        <dbReference type="ARBA" id="ARBA00006586"/>
    </source>
</evidence>
<feature type="transmembrane region" description="Helical" evidence="5">
    <location>
        <begin position="7"/>
        <end position="25"/>
    </location>
</feature>
<evidence type="ECO:0000256" key="3">
    <source>
        <dbReference type="ARBA" id="ARBA00023145"/>
    </source>
</evidence>
<dbReference type="InterPro" id="IPR043146">
    <property type="entry name" value="Penicillin_amidase_N_B-knob"/>
</dbReference>
<dbReference type="EMBL" id="JAEKNQ010000040">
    <property type="protein sequence ID" value="MBJ7603703.1"/>
    <property type="molecule type" value="Genomic_DNA"/>
</dbReference>
<dbReference type="Gene3D" id="1.10.439.10">
    <property type="entry name" value="Penicillin Amidohydrolase, domain 1"/>
    <property type="match status" value="1"/>
</dbReference>
<keyword evidence="5" id="KW-1133">Transmembrane helix</keyword>
<protein>
    <submittedName>
        <fullName evidence="6">Penicillin acylase family protein</fullName>
    </submittedName>
</protein>
<dbReference type="Pfam" id="PF01804">
    <property type="entry name" value="Penicil_amidase"/>
    <property type="match status" value="1"/>
</dbReference>
<reference evidence="6 7" key="1">
    <citation type="submission" date="2020-10" db="EMBL/GenBank/DDBJ databases">
        <title>Ca. Dormibacterota MAGs.</title>
        <authorList>
            <person name="Montgomery K."/>
        </authorList>
    </citation>
    <scope>NUCLEOTIDE SEQUENCE [LARGE SCALE GENOMIC DNA]</scope>
    <source>
        <strain evidence="6">SC8811_S16_3</strain>
    </source>
</reference>
<organism evidence="6 7">
    <name type="scientific">Candidatus Dormiibacter inghamiae</name>
    <dbReference type="NCBI Taxonomy" id="3127013"/>
    <lineage>
        <taxon>Bacteria</taxon>
        <taxon>Bacillati</taxon>
        <taxon>Candidatus Dormiibacterota</taxon>
        <taxon>Candidatus Dormibacteria</taxon>
        <taxon>Candidatus Dormibacterales</taxon>
        <taxon>Candidatus Dormibacteraceae</taxon>
        <taxon>Candidatus Dormiibacter</taxon>
    </lineage>
</organism>
<dbReference type="SUPFAM" id="SSF56235">
    <property type="entry name" value="N-terminal nucleophile aminohydrolases (Ntn hydrolases)"/>
    <property type="match status" value="1"/>
</dbReference>
<dbReference type="Gene3D" id="2.30.120.10">
    <property type="match status" value="1"/>
</dbReference>
<dbReference type="InterPro" id="IPR002692">
    <property type="entry name" value="S45"/>
</dbReference>
<dbReference type="Proteomes" id="UP000620075">
    <property type="component" value="Unassembled WGS sequence"/>
</dbReference>
<dbReference type="GO" id="GO:0017000">
    <property type="term" value="P:antibiotic biosynthetic process"/>
    <property type="evidence" value="ECO:0007669"/>
    <property type="project" value="InterPro"/>
</dbReference>
<dbReference type="InterPro" id="IPR023343">
    <property type="entry name" value="Penicillin_amidase_dom1"/>
</dbReference>
<name>A0A934KJ08_9BACT</name>
<dbReference type="PANTHER" id="PTHR34218:SF4">
    <property type="entry name" value="ACYL-HOMOSERINE LACTONE ACYLASE QUIP"/>
    <property type="match status" value="1"/>
</dbReference>
<dbReference type="InterPro" id="IPR029055">
    <property type="entry name" value="Ntn_hydrolases_N"/>
</dbReference>
<evidence type="ECO:0000256" key="2">
    <source>
        <dbReference type="ARBA" id="ARBA00022801"/>
    </source>
</evidence>
<dbReference type="AlphaFoldDB" id="A0A934KJ08"/>
<feature type="active site" description="Nucleophile" evidence="4">
    <location>
        <position position="288"/>
    </location>
</feature>
<evidence type="ECO:0000313" key="7">
    <source>
        <dbReference type="Proteomes" id="UP000620075"/>
    </source>
</evidence>